<dbReference type="AlphaFoldDB" id="A0A381QNS5"/>
<gene>
    <name evidence="2" type="ORF">METZ01_LOCUS33574</name>
</gene>
<dbReference type="PANTHER" id="PTHR23408">
    <property type="entry name" value="METHYLMALONYL-COA MUTASE"/>
    <property type="match status" value="1"/>
</dbReference>
<dbReference type="GO" id="GO:0003924">
    <property type="term" value="F:GTPase activity"/>
    <property type="evidence" value="ECO:0007669"/>
    <property type="project" value="InterPro"/>
</dbReference>
<evidence type="ECO:0000256" key="1">
    <source>
        <dbReference type="ARBA" id="ARBA00009625"/>
    </source>
</evidence>
<dbReference type="NCBIfam" id="TIGR00750">
    <property type="entry name" value="lao"/>
    <property type="match status" value="1"/>
</dbReference>
<protein>
    <recommendedName>
        <fullName evidence="3">AAA+ ATPase domain-containing protein</fullName>
    </recommendedName>
</protein>
<dbReference type="GO" id="GO:0005525">
    <property type="term" value="F:GTP binding"/>
    <property type="evidence" value="ECO:0007669"/>
    <property type="project" value="InterPro"/>
</dbReference>
<evidence type="ECO:0000313" key="2">
    <source>
        <dbReference type="EMBL" id="SUZ80720.1"/>
    </source>
</evidence>
<dbReference type="CDD" id="cd03114">
    <property type="entry name" value="MMAA-like"/>
    <property type="match status" value="1"/>
</dbReference>
<dbReference type="SUPFAM" id="SSF52540">
    <property type="entry name" value="P-loop containing nucleoside triphosphate hydrolases"/>
    <property type="match status" value="1"/>
</dbReference>
<comment type="similarity">
    <text evidence="1">Belongs to the SIMIBI class G3E GTPase family. ArgK/MeaB subfamily.</text>
</comment>
<dbReference type="Pfam" id="PF03308">
    <property type="entry name" value="MeaB"/>
    <property type="match status" value="1"/>
</dbReference>
<organism evidence="2">
    <name type="scientific">marine metagenome</name>
    <dbReference type="NCBI Taxonomy" id="408172"/>
    <lineage>
        <taxon>unclassified sequences</taxon>
        <taxon>metagenomes</taxon>
        <taxon>ecological metagenomes</taxon>
    </lineage>
</organism>
<dbReference type="EMBL" id="UINC01001438">
    <property type="protein sequence ID" value="SUZ80720.1"/>
    <property type="molecule type" value="Genomic_DNA"/>
</dbReference>
<sequence>MTVHELVEGVLAADRAAVGRALTLVESTRSDHRVQARELLDVLLLHAVESHRVGITGVPGVGKSTFIESLGTKLTGAGHRVAVLAVDPTSKLTGGSILGDKTRMLRLANDPAAFVRPSPSAGTLGGVSRTTRETMVVLEAAGYDVVLVETVGVGQSETVVAGMVDFFLLLMLPGAGDELQGIKKGVLELADMIAINKADGDNAPAARTAARDYSAALRLTEATSPTWTPSVVTCAGLTGDGLDELWDQVVAHRSTLMATGEWEDRRRAQRLAWMWSMVEDRQLTALRTDPGVLDLLGSVEADVRDGRTSPAAAADRLLDAFGG</sequence>
<proteinExistence type="inferred from homology"/>
<dbReference type="InterPro" id="IPR005129">
    <property type="entry name" value="GTPase_ArgK"/>
</dbReference>
<accession>A0A381QNS5</accession>
<dbReference type="Gene3D" id="3.40.50.300">
    <property type="entry name" value="P-loop containing nucleotide triphosphate hydrolases"/>
    <property type="match status" value="1"/>
</dbReference>
<evidence type="ECO:0008006" key="3">
    <source>
        <dbReference type="Google" id="ProtNLM"/>
    </source>
</evidence>
<dbReference type="NCBIfam" id="NF006958">
    <property type="entry name" value="PRK09435.1"/>
    <property type="match status" value="1"/>
</dbReference>
<name>A0A381QNS5_9ZZZZ</name>
<dbReference type="PANTHER" id="PTHR23408:SF3">
    <property type="entry name" value="METHYLMALONIC ACIDURIA TYPE A PROTEIN, MITOCHONDRIAL"/>
    <property type="match status" value="1"/>
</dbReference>
<dbReference type="Gene3D" id="1.10.287.130">
    <property type="match status" value="1"/>
</dbReference>
<dbReference type="GO" id="GO:0005737">
    <property type="term" value="C:cytoplasm"/>
    <property type="evidence" value="ECO:0007669"/>
    <property type="project" value="TreeGrafter"/>
</dbReference>
<dbReference type="Gene3D" id="1.20.5.170">
    <property type="match status" value="1"/>
</dbReference>
<reference evidence="2" key="1">
    <citation type="submission" date="2018-05" db="EMBL/GenBank/DDBJ databases">
        <authorList>
            <person name="Lanie J.A."/>
            <person name="Ng W.-L."/>
            <person name="Kazmierczak K.M."/>
            <person name="Andrzejewski T.M."/>
            <person name="Davidsen T.M."/>
            <person name="Wayne K.J."/>
            <person name="Tettelin H."/>
            <person name="Glass J.I."/>
            <person name="Rusch D."/>
            <person name="Podicherti R."/>
            <person name="Tsui H.-C.T."/>
            <person name="Winkler M.E."/>
        </authorList>
    </citation>
    <scope>NUCLEOTIDE SEQUENCE</scope>
</reference>
<dbReference type="InterPro" id="IPR027417">
    <property type="entry name" value="P-loop_NTPase"/>
</dbReference>